<evidence type="ECO:0000256" key="5">
    <source>
        <dbReference type="ARBA" id="ARBA00041448"/>
    </source>
</evidence>
<evidence type="ECO:0000313" key="9">
    <source>
        <dbReference type="Proteomes" id="UP001497623"/>
    </source>
</evidence>
<comment type="similarity">
    <text evidence="1">Belongs to the tubulin--tyrosine ligase family.</text>
</comment>
<dbReference type="SUPFAM" id="SSF56059">
    <property type="entry name" value="Glutathione synthetase ATP-binding domain-like"/>
    <property type="match status" value="1"/>
</dbReference>
<evidence type="ECO:0000256" key="6">
    <source>
        <dbReference type="ARBA" id="ARBA00049274"/>
    </source>
</evidence>
<gene>
    <name evidence="8" type="ORF">MNOR_LOCUS24280</name>
</gene>
<dbReference type="GO" id="GO:0036064">
    <property type="term" value="C:ciliary basal body"/>
    <property type="evidence" value="ECO:0007669"/>
    <property type="project" value="TreeGrafter"/>
</dbReference>
<dbReference type="InterPro" id="IPR004344">
    <property type="entry name" value="TTL/TTLL_fam"/>
</dbReference>
<evidence type="ECO:0000256" key="4">
    <source>
        <dbReference type="ARBA" id="ARBA00022840"/>
    </source>
</evidence>
<evidence type="ECO:0000256" key="7">
    <source>
        <dbReference type="SAM" id="MobiDB-lite"/>
    </source>
</evidence>
<dbReference type="Proteomes" id="UP001497623">
    <property type="component" value="Unassembled WGS sequence"/>
</dbReference>
<dbReference type="EMBL" id="CAXKWB010022132">
    <property type="protein sequence ID" value="CAL4124144.1"/>
    <property type="molecule type" value="Genomic_DNA"/>
</dbReference>
<feature type="compositionally biased region" description="Polar residues" evidence="7">
    <location>
        <begin position="622"/>
        <end position="638"/>
    </location>
</feature>
<dbReference type="GO" id="GO:0015631">
    <property type="term" value="F:tubulin binding"/>
    <property type="evidence" value="ECO:0007669"/>
    <property type="project" value="TreeGrafter"/>
</dbReference>
<dbReference type="Gene3D" id="3.30.470.20">
    <property type="entry name" value="ATP-grasp fold, B domain"/>
    <property type="match status" value="1"/>
</dbReference>
<comment type="catalytic activity">
    <reaction evidence="6">
        <text>L-glutamyl-[protein] + L-glutamate + ATP = gamma-L-glutamyl-L-glutamyl-[protein] + ADP + phosphate + H(+)</text>
        <dbReference type="Rhea" id="RHEA:60144"/>
        <dbReference type="Rhea" id="RHEA-COMP:10208"/>
        <dbReference type="Rhea" id="RHEA-COMP:15517"/>
        <dbReference type="ChEBI" id="CHEBI:15378"/>
        <dbReference type="ChEBI" id="CHEBI:29973"/>
        <dbReference type="ChEBI" id="CHEBI:29985"/>
        <dbReference type="ChEBI" id="CHEBI:30616"/>
        <dbReference type="ChEBI" id="CHEBI:43474"/>
        <dbReference type="ChEBI" id="CHEBI:143622"/>
        <dbReference type="ChEBI" id="CHEBI:456216"/>
    </reaction>
    <physiologicalReaction direction="left-to-right" evidence="6">
        <dbReference type="Rhea" id="RHEA:60145"/>
    </physiologicalReaction>
</comment>
<dbReference type="AlphaFoldDB" id="A0AAV2RJP6"/>
<feature type="region of interest" description="Disordered" evidence="7">
    <location>
        <begin position="621"/>
        <end position="652"/>
    </location>
</feature>
<keyword evidence="3" id="KW-0547">Nucleotide-binding</keyword>
<dbReference type="PANTHER" id="PTHR12241">
    <property type="entry name" value="TUBULIN POLYGLUTAMYLASE"/>
    <property type="match status" value="1"/>
</dbReference>
<dbReference type="Pfam" id="PF03133">
    <property type="entry name" value="TTL"/>
    <property type="match status" value="1"/>
</dbReference>
<proteinExistence type="inferred from homology"/>
<evidence type="ECO:0000313" key="8">
    <source>
        <dbReference type="EMBL" id="CAL4124144.1"/>
    </source>
</evidence>
<reference evidence="8 9" key="1">
    <citation type="submission" date="2024-05" db="EMBL/GenBank/DDBJ databases">
        <authorList>
            <person name="Wallberg A."/>
        </authorList>
    </citation>
    <scope>NUCLEOTIDE SEQUENCE [LARGE SCALE GENOMIC DNA]</scope>
</reference>
<comment type="caution">
    <text evidence="8">The sequence shown here is derived from an EMBL/GenBank/DDBJ whole genome shotgun (WGS) entry which is preliminary data.</text>
</comment>
<dbReference type="PANTHER" id="PTHR12241:SF145">
    <property type="entry name" value="TUBULIN POLYGLUTAMYLASE TTLL5"/>
    <property type="match status" value="1"/>
</dbReference>
<keyword evidence="2" id="KW-0436">Ligase</keyword>
<organism evidence="8 9">
    <name type="scientific">Meganyctiphanes norvegica</name>
    <name type="common">Northern krill</name>
    <name type="synonym">Thysanopoda norvegica</name>
    <dbReference type="NCBI Taxonomy" id="48144"/>
    <lineage>
        <taxon>Eukaryota</taxon>
        <taxon>Metazoa</taxon>
        <taxon>Ecdysozoa</taxon>
        <taxon>Arthropoda</taxon>
        <taxon>Crustacea</taxon>
        <taxon>Multicrustacea</taxon>
        <taxon>Malacostraca</taxon>
        <taxon>Eumalacostraca</taxon>
        <taxon>Eucarida</taxon>
        <taxon>Euphausiacea</taxon>
        <taxon>Euphausiidae</taxon>
        <taxon>Meganyctiphanes</taxon>
    </lineage>
</organism>
<evidence type="ECO:0000256" key="3">
    <source>
        <dbReference type="ARBA" id="ARBA00022741"/>
    </source>
</evidence>
<sequence length="670" mass="77348">MCESISVKESDATWLINQSGTKKHGYLLFDAHNLENPLHQTTAKYYNMTFKFSRDESKLVRMMMVAHGFSEVSSDSTNFNLCWGNFLFREQDYKQLNEWQKLNHFPGSPELTQKDNLYRNVRHMQIQYEDKNFNFMPISFTLPEEYKDFCAAHAEYPSTWIIKPIDSSQGRGIYVADQVDQVSPEEVQLVSRYLDSPLLINGYKFDLRLYVVVTSLDPLVIYLYEDGLVRLASEKYQHDEELWNPCIHLTNYSVNKFNSNYVQNEDIEKDNHGNKWSLSAFLRHLKSQNVDTVTLMRNVENVVTRTILAASANMKEASERLLKHLNNCFELYGFDIMFDKNLKPWVLEVNSYPSLNINQPIDLKIKSALVADLFSLHYLSTTHICSSTSCIKECVAEELRVVHQVCDEYKRRGGWNRIFPAEDSWNLYNGILEYETPLNLALHKHLYTQVPRSIRLRHDSPCRTESALHLGDSTFLQRMACYERSLHCGLDGRVTNIDNLNKIIQEKQMESEVLLDNKANALTATGDNHLLGKYQARLAFLAYLQRIQRNLMNGLDKEESVQAVTRFLQSSGKLLQKQIPVLIPYKGIPIKARATILSRQLGDFMNLFNKETFMMMDEDINSNKSPQTHQSPIESVNTLPEGHSKIPSKTNKVLDTNSLQQKVAKNTCQA</sequence>
<evidence type="ECO:0000256" key="2">
    <source>
        <dbReference type="ARBA" id="ARBA00022598"/>
    </source>
</evidence>
<dbReference type="GO" id="GO:0000226">
    <property type="term" value="P:microtubule cytoskeleton organization"/>
    <property type="evidence" value="ECO:0007669"/>
    <property type="project" value="TreeGrafter"/>
</dbReference>
<dbReference type="GO" id="GO:0070740">
    <property type="term" value="F:tubulin-glutamic acid ligase activity"/>
    <property type="evidence" value="ECO:0007669"/>
    <property type="project" value="TreeGrafter"/>
</dbReference>
<keyword evidence="4" id="KW-0067">ATP-binding</keyword>
<keyword evidence="9" id="KW-1185">Reference proteome</keyword>
<evidence type="ECO:0000256" key="1">
    <source>
        <dbReference type="ARBA" id="ARBA00006820"/>
    </source>
</evidence>
<protein>
    <recommendedName>
        <fullName evidence="5">Tubulin--tyrosine ligase-like protein 5</fullName>
    </recommendedName>
</protein>
<name>A0AAV2RJP6_MEGNR</name>
<dbReference type="PROSITE" id="PS51221">
    <property type="entry name" value="TTL"/>
    <property type="match status" value="1"/>
</dbReference>
<dbReference type="GO" id="GO:0005524">
    <property type="term" value="F:ATP binding"/>
    <property type="evidence" value="ECO:0007669"/>
    <property type="project" value="UniProtKB-KW"/>
</dbReference>
<accession>A0AAV2RJP6</accession>